<feature type="repeat" description="WD" evidence="3">
    <location>
        <begin position="73"/>
        <end position="116"/>
    </location>
</feature>
<dbReference type="InterPro" id="IPR015943">
    <property type="entry name" value="WD40/YVTN_repeat-like_dom_sf"/>
</dbReference>
<dbReference type="PROSITE" id="PS50082">
    <property type="entry name" value="WD_REPEATS_2"/>
    <property type="match status" value="1"/>
</dbReference>
<name>A0ABC8U0M5_9AQUA</name>
<evidence type="ECO:0000256" key="1">
    <source>
        <dbReference type="ARBA" id="ARBA00022574"/>
    </source>
</evidence>
<evidence type="ECO:0000256" key="2">
    <source>
        <dbReference type="ARBA" id="ARBA00022737"/>
    </source>
</evidence>
<dbReference type="SMART" id="SM00320">
    <property type="entry name" value="WD40"/>
    <property type="match status" value="4"/>
</dbReference>
<keyword evidence="2" id="KW-0677">Repeat</keyword>
<organism evidence="4 5">
    <name type="scientific">Ilex paraguariensis</name>
    <name type="common">yerba mate</name>
    <dbReference type="NCBI Taxonomy" id="185542"/>
    <lineage>
        <taxon>Eukaryota</taxon>
        <taxon>Viridiplantae</taxon>
        <taxon>Streptophyta</taxon>
        <taxon>Embryophyta</taxon>
        <taxon>Tracheophyta</taxon>
        <taxon>Spermatophyta</taxon>
        <taxon>Magnoliopsida</taxon>
        <taxon>eudicotyledons</taxon>
        <taxon>Gunneridae</taxon>
        <taxon>Pentapetalae</taxon>
        <taxon>asterids</taxon>
        <taxon>campanulids</taxon>
        <taxon>Aquifoliales</taxon>
        <taxon>Aquifoliaceae</taxon>
        <taxon>Ilex</taxon>
    </lineage>
</organism>
<protein>
    <recommendedName>
        <fullName evidence="6">WD repeat-containing protein 89 homolog</fullName>
    </recommendedName>
</protein>
<comment type="caution">
    <text evidence="4">The sequence shown here is derived from an EMBL/GenBank/DDBJ whole genome shotgun (WGS) entry which is preliminary data.</text>
</comment>
<dbReference type="Pfam" id="PF00400">
    <property type="entry name" value="WD40"/>
    <property type="match status" value="2"/>
</dbReference>
<dbReference type="Gene3D" id="2.130.10.10">
    <property type="entry name" value="YVTN repeat-like/Quinoprotein amine dehydrogenase"/>
    <property type="match status" value="1"/>
</dbReference>
<dbReference type="SUPFAM" id="SSF50978">
    <property type="entry name" value="WD40 repeat-like"/>
    <property type="match status" value="1"/>
</dbReference>
<keyword evidence="1 3" id="KW-0853">WD repeat</keyword>
<evidence type="ECO:0000256" key="3">
    <source>
        <dbReference type="PROSITE-ProRule" id="PRU00221"/>
    </source>
</evidence>
<sequence>MEATDMDVEEKEPILNSNPIKRFGLKNSIQTNFGDDYVFQIAPKDDWTSMAVSLSTNAVKLYSPVTGQYFRECKGHTSTINEISFLGASAPHVFYSCSSDGTIRAWDTRSFQQVSCLSAGPSQEIFSFSFGGLGDNLLAAGCKSQVLFWDWRTNKQAACLEESHTEDVTQVHFVPDHQNKLVSASVDGLMCIFDTSGDINDDDDLESVINVGTSIGKLGFLGESNQKLWCLTHIETLSVWDWKDARIEANFEDARSLASDSWTLDNVDYFVDCHYLGEDDRLWVIGGTNAGTLGYFPVSYKGKRAFGSPHAVLHGGHTGIVRSVLPMSSMGRGPIQSPSIFGWTGGEDGRLCCWLSDDSFHPNHSWISTSLVTKSPKIRKKSRFQPY</sequence>
<dbReference type="InterPro" id="IPR039328">
    <property type="entry name" value="WDR89"/>
</dbReference>
<dbReference type="InterPro" id="IPR036322">
    <property type="entry name" value="WD40_repeat_dom_sf"/>
</dbReference>
<dbReference type="PANTHER" id="PTHR22889">
    <property type="entry name" value="WD REPEAT-CONTAINING PROTEIN 89"/>
    <property type="match status" value="1"/>
</dbReference>
<dbReference type="AlphaFoldDB" id="A0ABC8U0M5"/>
<dbReference type="InterPro" id="IPR001680">
    <property type="entry name" value="WD40_rpt"/>
</dbReference>
<proteinExistence type="predicted"/>
<dbReference type="Proteomes" id="UP001642360">
    <property type="component" value="Unassembled WGS sequence"/>
</dbReference>
<evidence type="ECO:0000313" key="5">
    <source>
        <dbReference type="Proteomes" id="UP001642360"/>
    </source>
</evidence>
<reference evidence="4 5" key="1">
    <citation type="submission" date="2024-02" db="EMBL/GenBank/DDBJ databases">
        <authorList>
            <person name="Vignale AGUSTIN F."/>
            <person name="Sosa J E."/>
            <person name="Modenutti C."/>
        </authorList>
    </citation>
    <scope>NUCLEOTIDE SEQUENCE [LARGE SCALE GENOMIC DNA]</scope>
</reference>
<evidence type="ECO:0008006" key="6">
    <source>
        <dbReference type="Google" id="ProtNLM"/>
    </source>
</evidence>
<dbReference type="PANTHER" id="PTHR22889:SF0">
    <property type="entry name" value="WD REPEAT-CONTAINING PROTEIN 89"/>
    <property type="match status" value="1"/>
</dbReference>
<keyword evidence="5" id="KW-1185">Reference proteome</keyword>
<dbReference type="EMBL" id="CAUOFW020006591">
    <property type="protein sequence ID" value="CAK9175314.1"/>
    <property type="molecule type" value="Genomic_DNA"/>
</dbReference>
<evidence type="ECO:0000313" key="4">
    <source>
        <dbReference type="EMBL" id="CAK9175314.1"/>
    </source>
</evidence>
<accession>A0ABC8U0M5</accession>
<gene>
    <name evidence="4" type="ORF">ILEXP_LOCUS45111</name>
</gene>